<feature type="chain" id="PRO_5002193483" description="Lipoprotein-associated type-17 domain-containing protein" evidence="2">
    <location>
        <begin position="26"/>
        <end position="855"/>
    </location>
</feature>
<organism evidence="4 5">
    <name type="scientific">Ureaplasma diversum</name>
    <dbReference type="NCBI Taxonomy" id="42094"/>
    <lineage>
        <taxon>Bacteria</taxon>
        <taxon>Bacillati</taxon>
        <taxon>Mycoplasmatota</taxon>
        <taxon>Mycoplasmoidales</taxon>
        <taxon>Mycoplasmoidaceae</taxon>
        <taxon>Ureaplasma</taxon>
    </lineage>
</organism>
<feature type="region of interest" description="Disordered" evidence="1">
    <location>
        <begin position="797"/>
        <end position="855"/>
    </location>
</feature>
<keyword evidence="2" id="KW-0732">Signal</keyword>
<protein>
    <recommendedName>
        <fullName evidence="3">Lipoprotein-associated type-17 domain-containing protein</fullName>
    </recommendedName>
</protein>
<proteinExistence type="predicted"/>
<feature type="domain" description="Lipoprotein-associated type-17" evidence="3">
    <location>
        <begin position="145"/>
        <end position="224"/>
    </location>
</feature>
<evidence type="ECO:0000256" key="1">
    <source>
        <dbReference type="SAM" id="MobiDB-lite"/>
    </source>
</evidence>
<dbReference type="STRING" id="42094.JM47_01310"/>
<name>A0A0C5RBJ9_9BACT</name>
<dbReference type="EMBL" id="CP009770">
    <property type="protein sequence ID" value="AJQ45256.1"/>
    <property type="molecule type" value="Genomic_DNA"/>
</dbReference>
<dbReference type="Pfam" id="PF04200">
    <property type="entry name" value="Lipoprotein_17"/>
    <property type="match status" value="3"/>
</dbReference>
<accession>A0A0C5RBJ9</accession>
<sequence length="855" mass="96085">MKLKRNKIILASLLTSSLLIVPMIAASCVKTEKPKTSNFDLNNVTLDVKRTSKPKEQTYANQFEKANLVLTYGSKEFSFENDKNGFDVEGNLVTVEGKVVSDRTNGTLTVTLKSNDNTKIFKIEGFKKIKPLSDITIFEPDTEVSSNLSDKDNSNTFPSSLSEQDLEASVLVDGQKPSADKFTVKVSEIKANDNDGTLMFKATVSFKDSDPLDQQKNKSQEIFITRMKTLDASDPLNKPIDRKEFEHLRFVFKDKSKDLKQVLPSEITNDMLDLEVGKTQTKDGKPETVWAPIDATLYKWTFTNIKIEDDAKGTLAKEVVISFKENPTVEGRTQKFDVILSGLKTSAEAKHDNRVDPADLAFDYAYEPNATTFLDENLKALHFNDFRSFENLNESKNTNDNKFANRMIEMYAKLYWDQFANLAWTQAIKNYEGIFRNIPESAQNPFFRAQSSNPEYANGQDAWLSHITKVMPLVVGWEKDPTNKNSVRYDKNPDGKEDVSKIKGMRNKEGPELYRDNHVIYVPRYDELKKEETEKLKAFVEAKKAYDQKKDDTDIKARYDAALEEVQKFLSIDPETFTFKDGEEYLKGYYKFNKALGENQRKPRLVLKSAVINKWNENKKPVLIYNSMGRFNTNVKAFIGKFTTFAATTPMLKYAMPFRLPVDNVYEIEQKSVDAQKQLTVVVSINDKYSLKAGDKIVLRASFKDEKNKTVKINNNSIISYEKVIDENNLKTRKFEFTLTLDNAAQQKDKIKKVQIASVSYDKKVDKGSDDKKWLYVFDEVDFGNKPTYDLTKVITNSSTDQSSSSSSSSPTTEAAPGSSSSGGSASSSGSPAPAATSPAGTASGSSNGGSGKSS</sequence>
<feature type="signal peptide" evidence="2">
    <location>
        <begin position="1"/>
        <end position="25"/>
    </location>
</feature>
<gene>
    <name evidence="4" type="ORF">JM47_01310</name>
</gene>
<evidence type="ECO:0000259" key="3">
    <source>
        <dbReference type="Pfam" id="PF04200"/>
    </source>
</evidence>
<dbReference type="InterPro" id="IPR007326">
    <property type="entry name" value="Lipoprotein-assoc_dom"/>
</dbReference>
<feature type="domain" description="Lipoprotein-associated type-17" evidence="3">
    <location>
        <begin position="41"/>
        <end position="128"/>
    </location>
</feature>
<feature type="compositionally biased region" description="Low complexity" evidence="1">
    <location>
        <begin position="798"/>
        <end position="846"/>
    </location>
</feature>
<dbReference type="KEGG" id="ude:JM47_01310"/>
<evidence type="ECO:0000256" key="2">
    <source>
        <dbReference type="SAM" id="SignalP"/>
    </source>
</evidence>
<reference evidence="4 5" key="1">
    <citation type="journal article" date="2015" name="Genome Announc.">
        <title>Genome Sequence of Ureaplasma diversum Strain ATCC 49782.</title>
        <authorList>
            <person name="Marques L.M."/>
            <person name="Guimaraes A.M."/>
            <person name="Martins H.B."/>
            <person name="Rezende I.S."/>
            <person name="Barbosa M.S."/>
            <person name="Campos G.B."/>
            <person name="do Nascimento N.C."/>
            <person name="Dos Santos A.P."/>
            <person name="Amorim A.T."/>
            <person name="Santos V.M."/>
            <person name="Messick J.B."/>
            <person name="Timenetsky J."/>
        </authorList>
    </citation>
    <scope>NUCLEOTIDE SEQUENCE [LARGE SCALE GENOMIC DNA]</scope>
    <source>
        <strain evidence="4 5">ATCC 49782</strain>
    </source>
</reference>
<dbReference type="PATRIC" id="fig|42094.4.peg.253"/>
<dbReference type="AlphaFoldDB" id="A0A0C5RBJ9"/>
<feature type="domain" description="Lipoprotein-associated type-17" evidence="3">
    <location>
        <begin position="253"/>
        <end position="345"/>
    </location>
</feature>
<dbReference type="PROSITE" id="PS51257">
    <property type="entry name" value="PROKAR_LIPOPROTEIN"/>
    <property type="match status" value="1"/>
</dbReference>
<evidence type="ECO:0000313" key="4">
    <source>
        <dbReference type="EMBL" id="AJQ45256.1"/>
    </source>
</evidence>
<evidence type="ECO:0000313" key="5">
    <source>
        <dbReference type="Proteomes" id="UP000032261"/>
    </source>
</evidence>
<dbReference type="HOGENOM" id="CLU_333972_0_0_14"/>
<dbReference type="Proteomes" id="UP000032261">
    <property type="component" value="Chromosome"/>
</dbReference>